<dbReference type="KEGG" id="mng:MNEG_0728"/>
<accession>A0A0D2MXL1</accession>
<evidence type="ECO:0000313" key="2">
    <source>
        <dbReference type="Proteomes" id="UP000054498"/>
    </source>
</evidence>
<dbReference type="Proteomes" id="UP000054498">
    <property type="component" value="Unassembled WGS sequence"/>
</dbReference>
<sequence length="141" mass="15185">MSYGWKSWIEGNSGAQCGAANEYGAQAFKTNQGSLQDKKGVSFKAQLDGGKTPDFSITLSSSDKGSCRSISLTSLKASKWEGTSATFEIPLGAFAWSQNWDSNASFGGCSSSISAWDVNQVEFKSNQSSEQKLCISDVRFY</sequence>
<protein>
    <submittedName>
        <fullName evidence="1">Uncharacterized protein</fullName>
    </submittedName>
</protein>
<name>A0A0D2MXL1_9CHLO</name>
<organism evidence="1 2">
    <name type="scientific">Monoraphidium neglectum</name>
    <dbReference type="NCBI Taxonomy" id="145388"/>
    <lineage>
        <taxon>Eukaryota</taxon>
        <taxon>Viridiplantae</taxon>
        <taxon>Chlorophyta</taxon>
        <taxon>core chlorophytes</taxon>
        <taxon>Chlorophyceae</taxon>
        <taxon>CS clade</taxon>
        <taxon>Sphaeropleales</taxon>
        <taxon>Selenastraceae</taxon>
        <taxon>Monoraphidium</taxon>
    </lineage>
</organism>
<proteinExistence type="predicted"/>
<evidence type="ECO:0000313" key="1">
    <source>
        <dbReference type="EMBL" id="KIZ07215.1"/>
    </source>
</evidence>
<reference evidence="1 2" key="1">
    <citation type="journal article" date="2013" name="BMC Genomics">
        <title>Reconstruction of the lipid metabolism for the microalga Monoraphidium neglectum from its genome sequence reveals characteristics suitable for biofuel production.</title>
        <authorList>
            <person name="Bogen C."/>
            <person name="Al-Dilaimi A."/>
            <person name="Albersmeier A."/>
            <person name="Wichmann J."/>
            <person name="Grundmann M."/>
            <person name="Rupp O."/>
            <person name="Lauersen K.J."/>
            <person name="Blifernez-Klassen O."/>
            <person name="Kalinowski J."/>
            <person name="Goesmann A."/>
            <person name="Mussgnug J.H."/>
            <person name="Kruse O."/>
        </authorList>
    </citation>
    <scope>NUCLEOTIDE SEQUENCE [LARGE SCALE GENOMIC DNA]</scope>
    <source>
        <strain evidence="1 2">SAG 48.87</strain>
    </source>
</reference>
<keyword evidence="2" id="KW-1185">Reference proteome</keyword>
<dbReference type="RefSeq" id="XP_013906234.1">
    <property type="nucleotide sequence ID" value="XM_014050780.1"/>
</dbReference>
<dbReference type="EMBL" id="KK100282">
    <property type="protein sequence ID" value="KIZ07215.1"/>
    <property type="molecule type" value="Genomic_DNA"/>
</dbReference>
<dbReference type="AlphaFoldDB" id="A0A0D2MXL1"/>
<dbReference type="GeneID" id="25726846"/>
<gene>
    <name evidence="1" type="ORF">MNEG_0728</name>
</gene>